<comment type="caution">
    <text evidence="2">The sequence shown here is derived from an EMBL/GenBank/DDBJ whole genome shotgun (WGS) entry which is preliminary data.</text>
</comment>
<keyword evidence="3" id="KW-1185">Reference proteome</keyword>
<dbReference type="OrthoDB" id="9803142at2"/>
<dbReference type="InterPro" id="IPR029068">
    <property type="entry name" value="Glyas_Bleomycin-R_OHBP_Dase"/>
</dbReference>
<name>A0A917DX42_9SPHN</name>
<organism evidence="2 3">
    <name type="scientific">Croceicoccus mobilis</name>
    <dbReference type="NCBI Taxonomy" id="1703339"/>
    <lineage>
        <taxon>Bacteria</taxon>
        <taxon>Pseudomonadati</taxon>
        <taxon>Pseudomonadota</taxon>
        <taxon>Alphaproteobacteria</taxon>
        <taxon>Sphingomonadales</taxon>
        <taxon>Erythrobacteraceae</taxon>
        <taxon>Croceicoccus</taxon>
    </lineage>
</organism>
<protein>
    <recommendedName>
        <fullName evidence="4">Glyoxalase</fullName>
    </recommendedName>
</protein>
<dbReference type="SUPFAM" id="SSF54593">
    <property type="entry name" value="Glyoxalase/Bleomycin resistance protein/Dihydroxybiphenyl dioxygenase"/>
    <property type="match status" value="1"/>
</dbReference>
<proteinExistence type="predicted"/>
<sequence>MAELLEMRDRLRSNGYAVFGPVSHGMNYSMYFSGPEGLQMEYSTTEGCPKVEPKGWVDAEAAGTIGISREDLARFVNPPAFTGKGGGEVPQPSGDGTINPSPIPEPMFSQLGYLSDADLAEAMRFAAPENAEHAH</sequence>
<evidence type="ECO:0000313" key="2">
    <source>
        <dbReference type="EMBL" id="GGD74990.1"/>
    </source>
</evidence>
<accession>A0A917DX42</accession>
<feature type="region of interest" description="Disordered" evidence="1">
    <location>
        <begin position="78"/>
        <end position="105"/>
    </location>
</feature>
<reference evidence="2" key="2">
    <citation type="submission" date="2020-09" db="EMBL/GenBank/DDBJ databases">
        <authorList>
            <person name="Sun Q."/>
            <person name="Zhou Y."/>
        </authorList>
    </citation>
    <scope>NUCLEOTIDE SEQUENCE</scope>
    <source>
        <strain evidence="2">CGMCC 1.15360</strain>
    </source>
</reference>
<evidence type="ECO:0000256" key="1">
    <source>
        <dbReference type="SAM" id="MobiDB-lite"/>
    </source>
</evidence>
<dbReference type="EMBL" id="BMIP01000006">
    <property type="protein sequence ID" value="GGD74990.1"/>
    <property type="molecule type" value="Genomic_DNA"/>
</dbReference>
<evidence type="ECO:0008006" key="4">
    <source>
        <dbReference type="Google" id="ProtNLM"/>
    </source>
</evidence>
<dbReference type="Gene3D" id="3.10.180.10">
    <property type="entry name" value="2,3-Dihydroxybiphenyl 1,2-Dioxygenase, domain 1"/>
    <property type="match status" value="1"/>
</dbReference>
<reference evidence="2" key="1">
    <citation type="journal article" date="2014" name="Int. J. Syst. Evol. Microbiol.">
        <title>Complete genome sequence of Corynebacterium casei LMG S-19264T (=DSM 44701T), isolated from a smear-ripened cheese.</title>
        <authorList>
            <consortium name="US DOE Joint Genome Institute (JGI-PGF)"/>
            <person name="Walter F."/>
            <person name="Albersmeier A."/>
            <person name="Kalinowski J."/>
            <person name="Ruckert C."/>
        </authorList>
    </citation>
    <scope>NUCLEOTIDE SEQUENCE</scope>
    <source>
        <strain evidence="2">CGMCC 1.15360</strain>
    </source>
</reference>
<dbReference type="Proteomes" id="UP000612349">
    <property type="component" value="Unassembled WGS sequence"/>
</dbReference>
<dbReference type="RefSeq" id="WP_066769804.1">
    <property type="nucleotide sequence ID" value="NZ_BMIP01000006.1"/>
</dbReference>
<evidence type="ECO:0000313" key="3">
    <source>
        <dbReference type="Proteomes" id="UP000612349"/>
    </source>
</evidence>
<dbReference type="AlphaFoldDB" id="A0A917DX42"/>
<gene>
    <name evidence="2" type="ORF">GCM10010990_25780</name>
</gene>